<gene>
    <name evidence="6" type="ORF">GQF03_00775</name>
</gene>
<evidence type="ECO:0000256" key="4">
    <source>
        <dbReference type="SAM" id="SignalP"/>
    </source>
</evidence>
<dbReference type="EC" id="3.5.1.28" evidence="2"/>
<feature type="domain" description="MurNAc-LAA" evidence="5">
    <location>
        <begin position="238"/>
        <end position="393"/>
    </location>
</feature>
<dbReference type="InterPro" id="IPR002508">
    <property type="entry name" value="MurNAc-LAA_cat"/>
</dbReference>
<dbReference type="GO" id="GO:0030288">
    <property type="term" value="C:outer membrane-bounded periplasmic space"/>
    <property type="evidence" value="ECO:0007669"/>
    <property type="project" value="TreeGrafter"/>
</dbReference>
<dbReference type="InterPro" id="IPR050695">
    <property type="entry name" value="N-acetylmuramoyl_amidase_3"/>
</dbReference>
<feature type="chain" id="PRO_5032641786" description="N-acetylmuramoyl-L-alanine amidase" evidence="4">
    <location>
        <begin position="30"/>
        <end position="401"/>
    </location>
</feature>
<dbReference type="Gene3D" id="3.40.630.40">
    <property type="entry name" value="Zn-dependent exopeptidases"/>
    <property type="match status" value="1"/>
</dbReference>
<dbReference type="AlphaFoldDB" id="A0A845MA17"/>
<organism evidence="6 7">
    <name type="scientific">Sneathiella chungangensis</name>
    <dbReference type="NCBI Taxonomy" id="1418234"/>
    <lineage>
        <taxon>Bacteria</taxon>
        <taxon>Pseudomonadati</taxon>
        <taxon>Pseudomonadota</taxon>
        <taxon>Alphaproteobacteria</taxon>
        <taxon>Sneathiellales</taxon>
        <taxon>Sneathiellaceae</taxon>
        <taxon>Sneathiella</taxon>
    </lineage>
</organism>
<dbReference type="Pfam" id="PF01520">
    <property type="entry name" value="Amidase_3"/>
    <property type="match status" value="1"/>
</dbReference>
<sequence length="401" mass="44438">MDMFNRFFRPALTVCLVTAGLFLSAAAIAAPVIDVSSVRLGQHDNRTRFVMEMSAAPEFDIFLLADPYRIVIDLPELNWVAGESDNRKKGIVENYRWGLFKKDTSRVVLDVGGPVKILRTVVLPPSSGKPYRFFIDIQETDFGTFRKELAERRKEQAATQKIALVAPPPPAESRKYTIVVDAGHGGIDPGAIGKSGVYEKKITLEVAQKIRDLLARNDKYNVIMTRDDDTFLSLRERVAVGRHAAADLFISIHADSISRPDFRGATVYTLSENASDDEAAELAKSENKSDLIAGVDLSSQDDTVQGILIDLAQRETMNFSVKFAEMITPEIAKSGMKTRGRSHRFAGFRVLKAPDVPSVLVELGYLSNREDEKILKSAKGQQRLAQAIVTAVDKYFKTVDP</sequence>
<feature type="signal peptide" evidence="4">
    <location>
        <begin position="1"/>
        <end position="29"/>
    </location>
</feature>
<evidence type="ECO:0000259" key="5">
    <source>
        <dbReference type="SMART" id="SM00646"/>
    </source>
</evidence>
<reference evidence="6 7" key="1">
    <citation type="journal article" date="2014" name="Int. J. Syst. Evol. Microbiol.">
        <title>Sneathiella chungangensis sp. nov., isolated from a marine sand, and emended description of the genus Sneathiella.</title>
        <authorList>
            <person name="Siamphan C."/>
            <person name="Kim H."/>
            <person name="Lee J.S."/>
            <person name="Kim W."/>
        </authorList>
    </citation>
    <scope>NUCLEOTIDE SEQUENCE [LARGE SCALE GENOMIC DNA]</scope>
    <source>
        <strain evidence="6 7">KCTC 32476</strain>
    </source>
</reference>
<dbReference type="CDD" id="cd02696">
    <property type="entry name" value="MurNAc-LAA"/>
    <property type="match status" value="1"/>
</dbReference>
<dbReference type="SMART" id="SM00646">
    <property type="entry name" value="Ami_3"/>
    <property type="match status" value="1"/>
</dbReference>
<protein>
    <recommendedName>
        <fullName evidence="2">N-acetylmuramoyl-L-alanine amidase</fullName>
        <ecNumber evidence="2">3.5.1.28</ecNumber>
    </recommendedName>
</protein>
<evidence type="ECO:0000256" key="1">
    <source>
        <dbReference type="ARBA" id="ARBA00001561"/>
    </source>
</evidence>
<evidence type="ECO:0000313" key="6">
    <source>
        <dbReference type="EMBL" id="MZR20861.1"/>
    </source>
</evidence>
<comment type="catalytic activity">
    <reaction evidence="1">
        <text>Hydrolyzes the link between N-acetylmuramoyl residues and L-amino acid residues in certain cell-wall glycopeptides.</text>
        <dbReference type="EC" id="3.5.1.28"/>
    </reaction>
</comment>
<evidence type="ECO:0000313" key="7">
    <source>
        <dbReference type="Proteomes" id="UP000445696"/>
    </source>
</evidence>
<accession>A0A845MA17</accession>
<dbReference type="Gene3D" id="2.60.40.3500">
    <property type="match status" value="1"/>
</dbReference>
<evidence type="ECO:0000256" key="3">
    <source>
        <dbReference type="ARBA" id="ARBA00022801"/>
    </source>
</evidence>
<dbReference type="FunFam" id="3.40.630.40:FF:000005">
    <property type="entry name" value="N-acetylmuramoyl-L-alanine amidase (AmiA)"/>
    <property type="match status" value="1"/>
</dbReference>
<dbReference type="GO" id="GO:0009253">
    <property type="term" value="P:peptidoglycan catabolic process"/>
    <property type="evidence" value="ECO:0007669"/>
    <property type="project" value="InterPro"/>
</dbReference>
<dbReference type="PANTHER" id="PTHR30404:SF0">
    <property type="entry name" value="N-ACETYLMURAMOYL-L-ALANINE AMIDASE AMIC"/>
    <property type="match status" value="1"/>
</dbReference>
<keyword evidence="4" id="KW-0732">Signal</keyword>
<evidence type="ECO:0000256" key="2">
    <source>
        <dbReference type="ARBA" id="ARBA00011901"/>
    </source>
</evidence>
<dbReference type="Proteomes" id="UP000445696">
    <property type="component" value="Unassembled WGS sequence"/>
</dbReference>
<comment type="caution">
    <text evidence="6">The sequence shown here is derived from an EMBL/GenBank/DDBJ whole genome shotgun (WGS) entry which is preliminary data.</text>
</comment>
<proteinExistence type="predicted"/>
<keyword evidence="3" id="KW-0378">Hydrolase</keyword>
<keyword evidence="7" id="KW-1185">Reference proteome</keyword>
<dbReference type="SUPFAM" id="SSF53187">
    <property type="entry name" value="Zn-dependent exopeptidases"/>
    <property type="match status" value="1"/>
</dbReference>
<dbReference type="GO" id="GO:0008745">
    <property type="term" value="F:N-acetylmuramoyl-L-alanine amidase activity"/>
    <property type="evidence" value="ECO:0007669"/>
    <property type="project" value="UniProtKB-EC"/>
</dbReference>
<dbReference type="PANTHER" id="PTHR30404">
    <property type="entry name" value="N-ACETYLMURAMOYL-L-ALANINE AMIDASE"/>
    <property type="match status" value="1"/>
</dbReference>
<name>A0A845MA17_9PROT</name>
<dbReference type="EMBL" id="WTVA01000001">
    <property type="protein sequence ID" value="MZR20861.1"/>
    <property type="molecule type" value="Genomic_DNA"/>
</dbReference>